<keyword evidence="2" id="KW-1185">Reference proteome</keyword>
<dbReference type="RefSeq" id="WP_227231609.1">
    <property type="nucleotide sequence ID" value="NZ_JAJCVJ010000005.1"/>
</dbReference>
<comment type="caution">
    <text evidence="1">The sequence shown here is derived from an EMBL/GenBank/DDBJ whole genome shotgun (WGS) entry which is preliminary data.</text>
</comment>
<organism evidence="1 2">
    <name type="scientific">Salinirubrum litoreum</name>
    <dbReference type="NCBI Taxonomy" id="1126234"/>
    <lineage>
        <taxon>Archaea</taxon>
        <taxon>Methanobacteriati</taxon>
        <taxon>Methanobacteriota</taxon>
        <taxon>Stenosarchaea group</taxon>
        <taxon>Halobacteria</taxon>
        <taxon>Halobacteriales</taxon>
        <taxon>Haloferacaceae</taxon>
        <taxon>Salinirubrum</taxon>
    </lineage>
</organism>
<dbReference type="Proteomes" id="UP001596201">
    <property type="component" value="Unassembled WGS sequence"/>
</dbReference>
<proteinExistence type="predicted"/>
<name>A0ABD5RFB3_9EURY</name>
<dbReference type="AlphaFoldDB" id="A0ABD5RFB3"/>
<evidence type="ECO:0000313" key="2">
    <source>
        <dbReference type="Proteomes" id="UP001596201"/>
    </source>
</evidence>
<accession>A0ABD5RFB3</accession>
<reference evidence="1 2" key="1">
    <citation type="journal article" date="2019" name="Int. J. Syst. Evol. Microbiol.">
        <title>The Global Catalogue of Microorganisms (GCM) 10K type strain sequencing project: providing services to taxonomists for standard genome sequencing and annotation.</title>
        <authorList>
            <consortium name="The Broad Institute Genomics Platform"/>
            <consortium name="The Broad Institute Genome Sequencing Center for Infectious Disease"/>
            <person name="Wu L."/>
            <person name="Ma J."/>
        </authorList>
    </citation>
    <scope>NUCLEOTIDE SEQUENCE [LARGE SCALE GENOMIC DNA]</scope>
    <source>
        <strain evidence="1 2">CGMCC 1.12237</strain>
    </source>
</reference>
<sequence>MFSDPVNAVDPTHRLVTRNLSGVKDWDEAGGVTVENQAIAILLEYGTTVHLCLDPKHSQFKTVQNKFTRVPELERTIIGSDQEYLVSIPENRALVESLLAISACETDEWVDRTFYLTEFAILNGRSWVYRSVPHETHIREINATEHDGVIQKLNEALEQVRGSAVVPFDGLVSWTAEAKDYKLDWNALYRHTGKDAYVGYDLERLQHVVVQFSENSLHLDWRSTSEESLVRRTIWRVLDSEATTPPDQIGLPRGEQEKKVVSALHWLRANLNYSYDIEE</sequence>
<gene>
    <name evidence="1" type="ORF">ACFPJ5_16975</name>
</gene>
<dbReference type="EMBL" id="JBHSKX010000003">
    <property type="protein sequence ID" value="MFC5368618.1"/>
    <property type="molecule type" value="Genomic_DNA"/>
</dbReference>
<protein>
    <submittedName>
        <fullName evidence="1">Uncharacterized protein</fullName>
    </submittedName>
</protein>
<evidence type="ECO:0000313" key="1">
    <source>
        <dbReference type="EMBL" id="MFC5368618.1"/>
    </source>
</evidence>